<reference evidence="3 4" key="1">
    <citation type="submission" date="2020-03" db="EMBL/GenBank/DDBJ databases">
        <title>Isolation and identification of active actinomycetes.</title>
        <authorList>
            <person name="Sun X."/>
        </authorList>
    </citation>
    <scope>NUCLEOTIDE SEQUENCE [LARGE SCALE GENOMIC DNA]</scope>
    <source>
        <strain evidence="3 4">NEAU-D13</strain>
    </source>
</reference>
<dbReference type="AlphaFoldDB" id="A0A7C9RVF6"/>
<dbReference type="PANTHER" id="PTHR46844:SF1">
    <property type="entry name" value="SLR5058 PROTEIN"/>
    <property type="match status" value="1"/>
</dbReference>
<dbReference type="InterPro" id="IPR027417">
    <property type="entry name" value="P-loop_NTPase"/>
</dbReference>
<feature type="region of interest" description="Disordered" evidence="1">
    <location>
        <begin position="679"/>
        <end position="701"/>
    </location>
</feature>
<feature type="region of interest" description="Disordered" evidence="1">
    <location>
        <begin position="83"/>
        <end position="103"/>
    </location>
</feature>
<dbReference type="Proteomes" id="UP000481360">
    <property type="component" value="Unassembled WGS sequence"/>
</dbReference>
<dbReference type="PANTHER" id="PTHR46844">
    <property type="entry name" value="SLR5058 PROTEIN"/>
    <property type="match status" value="1"/>
</dbReference>
<gene>
    <name evidence="3" type="ORF">G7043_33285</name>
</gene>
<organism evidence="3 4">
    <name type="scientific">Lentzea alba</name>
    <dbReference type="NCBI Taxonomy" id="2714351"/>
    <lineage>
        <taxon>Bacteria</taxon>
        <taxon>Bacillati</taxon>
        <taxon>Actinomycetota</taxon>
        <taxon>Actinomycetes</taxon>
        <taxon>Pseudonocardiales</taxon>
        <taxon>Pseudonocardiaceae</taxon>
        <taxon>Lentzea</taxon>
    </lineage>
</organism>
<sequence>MPDEVSRSTVSQSIVHGHVFQAHELHLHGDAVPHPPLTSWQDRPSLTAELEDLLHVQRDAAEALPYRLLGVKQPELTKVYVQQSVRTDKPEPERKPGERKPEPVERVVPIEEALATGKHLLITGDPGAGKSTLGQMYVRLLASEWLDPSSNPPLPEPVLPLRIPAKALAEELSWSELLANAVRDRRLNAPLKPEVFAKRALGARWLVFVDGLDEIAEPERRERVIDAIASRIRRGSDHRLVITTRPLPPDELRKVHGPQVELYTIQPFGPVELQAFAAGWFRAQDPTRAIARTEEFVRQVHDGRLRELVSNPLLATIAAIANTLEPQRKLPHNRVDLYERFMSYLLEDTASGRDTLADLRHSLHHNPTRLKQVENLHANRRSLIEHMAHQRLESERPLLDIAVEWSECRRGDVLTVLAGTGLFVQFDEGLRFLHHSFAEFLAARHRAAQIPADFPDLDDWVDQGMQPARETSVLFTFALWGREPGNDLNLVFRRLTSGGPDHVLLAGKLLAEEVALDEELAKHVVNRLVSLVLSIGSYDAPWEPAREIGRVLAGLAGEPTGQLTKSLHTLRDKPQLPPATRICCAIALGHLGFPDESAHWLQEFADLHDPLALRAIVNGLSEILPTGTELAENILLRAEHESYVIVMAAVQILLTELERQEPAARLLRGLVARLRADTTISPNSPHVPQPHGNPDEEPPGWGVLAEQAVRAGCVEEAVWAAERVLALPDADLDDFAKAVEALIASGGDAAVLTVAERAKSGSLKQVLTTGVALQVADPELAVKLTRRVATNPAVDDRDFVEACQALAAADPVLVTELVEKRATLDSDDIVMIAAELAEVGVDVDHLVRLALARRTGDKWEFARTARQALSLGEFSEEVYTAAVAGPPSHWAEAAPLMHRDRAVDLVERMLGTPVDVEVLATCLGHLVSKEVPEVAERLLEVVLEHVDQCDTAAARALVPVLHRIGRTDEAIEVARRAFLRSFGSLFVEECAETLLKVGGVEVGAFIAKQVLAANVSVWRRLAVAQQLAEQGLLRQATDLWMDVVRRHGDMTAQGIEAASKLVRCLHGGHAITAVRTGLAEDRLTVTARANLKALEAWLVAIEAG</sequence>
<dbReference type="Pfam" id="PF05729">
    <property type="entry name" value="NACHT"/>
    <property type="match status" value="1"/>
</dbReference>
<dbReference type="Gene3D" id="3.40.50.300">
    <property type="entry name" value="P-loop containing nucleotide triphosphate hydrolases"/>
    <property type="match status" value="1"/>
</dbReference>
<name>A0A7C9RVF6_9PSEU</name>
<keyword evidence="4" id="KW-1185">Reference proteome</keyword>
<feature type="domain" description="NACHT" evidence="2">
    <location>
        <begin position="118"/>
        <end position="246"/>
    </location>
</feature>
<evidence type="ECO:0000259" key="2">
    <source>
        <dbReference type="PROSITE" id="PS50837"/>
    </source>
</evidence>
<evidence type="ECO:0000313" key="4">
    <source>
        <dbReference type="Proteomes" id="UP000481360"/>
    </source>
</evidence>
<dbReference type="EMBL" id="JAAMPJ010000011">
    <property type="protein sequence ID" value="NGY63804.1"/>
    <property type="molecule type" value="Genomic_DNA"/>
</dbReference>
<protein>
    <recommendedName>
        <fullName evidence="2">NACHT domain-containing protein</fullName>
    </recommendedName>
</protein>
<feature type="compositionally biased region" description="Basic and acidic residues" evidence="1">
    <location>
        <begin position="86"/>
        <end position="103"/>
    </location>
</feature>
<dbReference type="SUPFAM" id="SSF52540">
    <property type="entry name" value="P-loop containing nucleoside triphosphate hydrolases"/>
    <property type="match status" value="1"/>
</dbReference>
<dbReference type="PROSITE" id="PS50837">
    <property type="entry name" value="NACHT"/>
    <property type="match status" value="1"/>
</dbReference>
<proteinExistence type="predicted"/>
<accession>A0A7C9RVF6</accession>
<dbReference type="InterPro" id="IPR007111">
    <property type="entry name" value="NACHT_NTPase"/>
</dbReference>
<comment type="caution">
    <text evidence="3">The sequence shown here is derived from an EMBL/GenBank/DDBJ whole genome shotgun (WGS) entry which is preliminary data.</text>
</comment>
<dbReference type="RefSeq" id="WP_166052571.1">
    <property type="nucleotide sequence ID" value="NZ_JAAMPJ010000011.1"/>
</dbReference>
<evidence type="ECO:0000313" key="3">
    <source>
        <dbReference type="EMBL" id="NGY63804.1"/>
    </source>
</evidence>
<evidence type="ECO:0000256" key="1">
    <source>
        <dbReference type="SAM" id="MobiDB-lite"/>
    </source>
</evidence>